<dbReference type="AlphaFoldDB" id="A0A9N9I0F2"/>
<dbReference type="Proteomes" id="UP000789375">
    <property type="component" value="Unassembled WGS sequence"/>
</dbReference>
<organism evidence="1 2">
    <name type="scientific">Funneliformis mosseae</name>
    <name type="common">Endomycorrhizal fungus</name>
    <name type="synonym">Glomus mosseae</name>
    <dbReference type="NCBI Taxonomy" id="27381"/>
    <lineage>
        <taxon>Eukaryota</taxon>
        <taxon>Fungi</taxon>
        <taxon>Fungi incertae sedis</taxon>
        <taxon>Mucoromycota</taxon>
        <taxon>Glomeromycotina</taxon>
        <taxon>Glomeromycetes</taxon>
        <taxon>Glomerales</taxon>
        <taxon>Glomeraceae</taxon>
        <taxon>Funneliformis</taxon>
    </lineage>
</organism>
<comment type="caution">
    <text evidence="1">The sequence shown here is derived from an EMBL/GenBank/DDBJ whole genome shotgun (WGS) entry which is preliminary data.</text>
</comment>
<dbReference type="EMBL" id="CAJVPP010011495">
    <property type="protein sequence ID" value="CAG8714504.1"/>
    <property type="molecule type" value="Genomic_DNA"/>
</dbReference>
<accession>A0A9N9I0F2</accession>
<reference evidence="1" key="1">
    <citation type="submission" date="2021-06" db="EMBL/GenBank/DDBJ databases">
        <authorList>
            <person name="Kallberg Y."/>
            <person name="Tangrot J."/>
            <person name="Rosling A."/>
        </authorList>
    </citation>
    <scope>NUCLEOTIDE SEQUENCE</scope>
    <source>
        <strain evidence="1">87-6 pot B 2015</strain>
    </source>
</reference>
<name>A0A9N9I0F2_FUNMO</name>
<dbReference type="InterPro" id="IPR032675">
    <property type="entry name" value="LRR_dom_sf"/>
</dbReference>
<sequence length="338" mass="39367">MPRLNLDCVLEILECSDHNTLYKFSFINRDYSKEAVRILWRDVWIRADLNNDLSNILITLIACLPDDSKEYFYEKYNEISKTKSPWHKYASYCKVLNIRIIKQAIKNFEKEFDNGYLLSELLKMFMNEVGSLKSLECSNEDQFSSYPGAKHCLKNLSELKLYGTVINQEFFKQLSKSCRNIKTLDVNFFENIYNDLAELISKQENLTCVKLFQNYGCIVETVLIQALSKQTTIEILEINSSSNNDYVPNLSFIKKFKNLRELCLYFSSKKAFKGFDELQVFRQLKVLKVPSSLPENNDLIKFLNTNGNTLEELHIAKDEVDSEISKICSDQSIRIIKS</sequence>
<dbReference type="Gene3D" id="3.80.10.10">
    <property type="entry name" value="Ribonuclease Inhibitor"/>
    <property type="match status" value="1"/>
</dbReference>
<protein>
    <submittedName>
        <fullName evidence="1">8062_t:CDS:1</fullName>
    </submittedName>
</protein>
<evidence type="ECO:0000313" key="1">
    <source>
        <dbReference type="EMBL" id="CAG8714504.1"/>
    </source>
</evidence>
<evidence type="ECO:0000313" key="2">
    <source>
        <dbReference type="Proteomes" id="UP000789375"/>
    </source>
</evidence>
<dbReference type="SUPFAM" id="SSF52047">
    <property type="entry name" value="RNI-like"/>
    <property type="match status" value="1"/>
</dbReference>
<proteinExistence type="predicted"/>
<keyword evidence="2" id="KW-1185">Reference proteome</keyword>
<gene>
    <name evidence="1" type="ORF">FMOSSE_LOCUS14549</name>
</gene>